<proteinExistence type="inferred from homology"/>
<feature type="domain" description="Peptidase M14" evidence="14">
    <location>
        <begin position="118"/>
        <end position="408"/>
    </location>
</feature>
<keyword evidence="4" id="KW-0645">Protease</keyword>
<evidence type="ECO:0000313" key="15">
    <source>
        <dbReference type="EMBL" id="KAJ3660728.1"/>
    </source>
</evidence>
<evidence type="ECO:0000256" key="12">
    <source>
        <dbReference type="PROSITE-ProRule" id="PRU01379"/>
    </source>
</evidence>
<keyword evidence="3" id="KW-0121">Carboxypeptidase</keyword>
<dbReference type="InterPro" id="IPR003146">
    <property type="entry name" value="M14A_act_pep"/>
</dbReference>
<dbReference type="FunFam" id="3.30.70.340:FF:000002">
    <property type="entry name" value="Carboxypeptidase A"/>
    <property type="match status" value="1"/>
</dbReference>
<evidence type="ECO:0000256" key="4">
    <source>
        <dbReference type="ARBA" id="ARBA00022670"/>
    </source>
</evidence>
<dbReference type="PANTHER" id="PTHR11705:SF140">
    <property type="entry name" value="FI02848P-RELATED"/>
    <property type="match status" value="1"/>
</dbReference>
<keyword evidence="5" id="KW-0479">Metal-binding</keyword>
<dbReference type="SUPFAM" id="SSF53187">
    <property type="entry name" value="Zn-dependent exopeptidases"/>
    <property type="match status" value="1"/>
</dbReference>
<evidence type="ECO:0000256" key="6">
    <source>
        <dbReference type="ARBA" id="ARBA00022729"/>
    </source>
</evidence>
<evidence type="ECO:0000256" key="1">
    <source>
        <dbReference type="ARBA" id="ARBA00001947"/>
    </source>
</evidence>
<dbReference type="SMART" id="SM00631">
    <property type="entry name" value="Zn_pept"/>
    <property type="match status" value="1"/>
</dbReference>
<evidence type="ECO:0000259" key="14">
    <source>
        <dbReference type="PROSITE" id="PS52035"/>
    </source>
</evidence>
<dbReference type="GO" id="GO:0008270">
    <property type="term" value="F:zinc ion binding"/>
    <property type="evidence" value="ECO:0007669"/>
    <property type="project" value="InterPro"/>
</dbReference>
<keyword evidence="6 13" id="KW-0732">Signal</keyword>
<dbReference type="InterPro" id="IPR057246">
    <property type="entry name" value="CARBOXYPEPT_ZN_1"/>
</dbReference>
<dbReference type="EMBL" id="JALNTZ010000002">
    <property type="protein sequence ID" value="KAJ3660728.1"/>
    <property type="molecule type" value="Genomic_DNA"/>
</dbReference>
<dbReference type="PANTHER" id="PTHR11705">
    <property type="entry name" value="PROTEASE FAMILY M14 CARBOXYPEPTIDASE A,B"/>
    <property type="match status" value="1"/>
</dbReference>
<comment type="similarity">
    <text evidence="2 12">Belongs to the peptidase M14 family.</text>
</comment>
<dbReference type="PRINTS" id="PR00765">
    <property type="entry name" value="CRBOXYPTASEA"/>
</dbReference>
<evidence type="ECO:0000256" key="8">
    <source>
        <dbReference type="ARBA" id="ARBA00022833"/>
    </source>
</evidence>
<dbReference type="GO" id="GO:0006508">
    <property type="term" value="P:proteolysis"/>
    <property type="evidence" value="ECO:0007669"/>
    <property type="project" value="UniProtKB-KW"/>
</dbReference>
<feature type="signal peptide" evidence="13">
    <location>
        <begin position="1"/>
        <end position="18"/>
    </location>
</feature>
<keyword evidence="8" id="KW-0862">Zinc</keyword>
<comment type="caution">
    <text evidence="15">The sequence shown here is derived from an EMBL/GenBank/DDBJ whole genome shotgun (WGS) entry which is preliminary data.</text>
</comment>
<dbReference type="PROSITE" id="PS00132">
    <property type="entry name" value="CARBOXYPEPT_ZN_1"/>
    <property type="match status" value="1"/>
</dbReference>
<evidence type="ECO:0000256" key="10">
    <source>
        <dbReference type="ARBA" id="ARBA00023157"/>
    </source>
</evidence>
<dbReference type="Pfam" id="PF02244">
    <property type="entry name" value="Propep_M14"/>
    <property type="match status" value="1"/>
</dbReference>
<keyword evidence="7" id="KW-0378">Hydrolase</keyword>
<dbReference type="InterPro" id="IPR036990">
    <property type="entry name" value="M14A-like_propep"/>
</dbReference>
<evidence type="ECO:0000256" key="3">
    <source>
        <dbReference type="ARBA" id="ARBA00022645"/>
    </source>
</evidence>
<comment type="cofactor">
    <cofactor evidence="1">
        <name>Zn(2+)</name>
        <dbReference type="ChEBI" id="CHEBI:29105"/>
    </cofactor>
</comment>
<dbReference type="GO" id="GO:0004181">
    <property type="term" value="F:metallocarboxypeptidase activity"/>
    <property type="evidence" value="ECO:0007669"/>
    <property type="project" value="InterPro"/>
</dbReference>
<dbReference type="Gene3D" id="3.30.70.340">
    <property type="entry name" value="Metallocarboxypeptidase-like"/>
    <property type="match status" value="1"/>
</dbReference>
<dbReference type="SUPFAM" id="SSF54897">
    <property type="entry name" value="Protease propeptides/inhibitors"/>
    <property type="match status" value="1"/>
</dbReference>
<evidence type="ECO:0000256" key="7">
    <source>
        <dbReference type="ARBA" id="ARBA00022801"/>
    </source>
</evidence>
<feature type="chain" id="PRO_5041300959" description="Zinc carboxypeptidase A 1" evidence="13">
    <location>
        <begin position="19"/>
        <end position="413"/>
    </location>
</feature>
<dbReference type="FunFam" id="3.40.630.10:FF:000001">
    <property type="entry name" value="Carboxypeptidase B"/>
    <property type="match status" value="1"/>
</dbReference>
<accession>A0AA38MM21</accession>
<evidence type="ECO:0000256" key="13">
    <source>
        <dbReference type="SAM" id="SignalP"/>
    </source>
</evidence>
<dbReference type="AlphaFoldDB" id="A0AA38MM21"/>
<dbReference type="Proteomes" id="UP001168821">
    <property type="component" value="Unassembled WGS sequence"/>
</dbReference>
<reference evidence="15" key="1">
    <citation type="journal article" date="2023" name="G3 (Bethesda)">
        <title>Whole genome assemblies of Zophobas morio and Tenebrio molitor.</title>
        <authorList>
            <person name="Kaur S."/>
            <person name="Stinson S.A."/>
            <person name="diCenzo G.C."/>
        </authorList>
    </citation>
    <scope>NUCLEOTIDE SEQUENCE</scope>
    <source>
        <strain evidence="15">QUZm001</strain>
    </source>
</reference>
<evidence type="ECO:0000256" key="2">
    <source>
        <dbReference type="ARBA" id="ARBA00005988"/>
    </source>
</evidence>
<protein>
    <recommendedName>
        <fullName evidence="11">Zinc carboxypeptidase A 1</fullName>
    </recommendedName>
</protein>
<evidence type="ECO:0000256" key="11">
    <source>
        <dbReference type="ARBA" id="ARBA00069039"/>
    </source>
</evidence>
<keyword evidence="10" id="KW-1015">Disulfide bond</keyword>
<sequence>MCSIKALIFLTLLSVAFGVSYEGYKVYKVTTESKLQNEYFKVLQSSPDFDFWSKLNKVGHPLTIMVAPKAQKGFEHFLVANKIKFDVLIDNVERTIQAEKEYHRSRSTSKSGRIAFDQYYRHDEINAYLEQLAADYPDIVTLDTLGQSYEKRDMKLIRISSGSSDPPKPVIFVDAGIHAREWIAPAVALYLINQLVETKDNSGLYEGVNWIILPSLNPDGYEYSWDEDRLWRKTVSPGTECNGCDANRNFGFHWMESGASSWECSETYAGKEAFSEVEARNLRDYLNKTENIEAYLTLHSYGQYLLYPWGYADILCDNWKELDDLAHDMDDAISAVSGTRYTIGSSTETLYAAAGASDDWAMGGAGITIVYTMELPGGGIYGFDLPPEEIEGVVVESFEGLKVFGNYVAKNRK</sequence>
<organism evidence="15 16">
    <name type="scientific">Zophobas morio</name>
    <dbReference type="NCBI Taxonomy" id="2755281"/>
    <lineage>
        <taxon>Eukaryota</taxon>
        <taxon>Metazoa</taxon>
        <taxon>Ecdysozoa</taxon>
        <taxon>Arthropoda</taxon>
        <taxon>Hexapoda</taxon>
        <taxon>Insecta</taxon>
        <taxon>Pterygota</taxon>
        <taxon>Neoptera</taxon>
        <taxon>Endopterygota</taxon>
        <taxon>Coleoptera</taxon>
        <taxon>Polyphaga</taxon>
        <taxon>Cucujiformia</taxon>
        <taxon>Tenebrionidae</taxon>
        <taxon>Zophobas</taxon>
    </lineage>
</organism>
<keyword evidence="16" id="KW-1185">Reference proteome</keyword>
<evidence type="ECO:0000256" key="5">
    <source>
        <dbReference type="ARBA" id="ARBA00022723"/>
    </source>
</evidence>
<dbReference type="InterPro" id="IPR000834">
    <property type="entry name" value="Peptidase_M14"/>
</dbReference>
<evidence type="ECO:0000313" key="16">
    <source>
        <dbReference type="Proteomes" id="UP001168821"/>
    </source>
</evidence>
<keyword evidence="9" id="KW-0482">Metalloprotease</keyword>
<name>A0AA38MM21_9CUCU</name>
<dbReference type="Pfam" id="PF00246">
    <property type="entry name" value="Peptidase_M14"/>
    <property type="match status" value="1"/>
</dbReference>
<dbReference type="CDD" id="cd03860">
    <property type="entry name" value="M14_CP_A-B_like"/>
    <property type="match status" value="1"/>
</dbReference>
<evidence type="ECO:0000256" key="9">
    <source>
        <dbReference type="ARBA" id="ARBA00023049"/>
    </source>
</evidence>
<dbReference type="GO" id="GO:0005615">
    <property type="term" value="C:extracellular space"/>
    <property type="evidence" value="ECO:0007669"/>
    <property type="project" value="TreeGrafter"/>
</dbReference>
<dbReference type="Gene3D" id="3.40.630.10">
    <property type="entry name" value="Zn peptidases"/>
    <property type="match status" value="1"/>
</dbReference>
<feature type="active site" description="Proton donor/acceptor" evidence="12">
    <location>
        <position position="374"/>
    </location>
</feature>
<dbReference type="PROSITE" id="PS52035">
    <property type="entry name" value="PEPTIDASE_M14"/>
    <property type="match status" value="1"/>
</dbReference>
<gene>
    <name evidence="15" type="ORF">Zmor_005164</name>
</gene>